<evidence type="ECO:0000313" key="2">
    <source>
        <dbReference type="Proteomes" id="UP001152795"/>
    </source>
</evidence>
<gene>
    <name evidence="1" type="ORF">PACLA_8A033232</name>
</gene>
<comment type="caution">
    <text evidence="1">The sequence shown here is derived from an EMBL/GenBank/DDBJ whole genome shotgun (WGS) entry which is preliminary data.</text>
</comment>
<evidence type="ECO:0000313" key="1">
    <source>
        <dbReference type="EMBL" id="CAB4018033.1"/>
    </source>
</evidence>
<dbReference type="GO" id="GO:0015031">
    <property type="term" value="P:protein transport"/>
    <property type="evidence" value="ECO:0007669"/>
    <property type="project" value="InterPro"/>
</dbReference>
<dbReference type="Gene3D" id="1.20.1270.60">
    <property type="entry name" value="Arfaptin homology (AH) domain/BAR domain"/>
    <property type="match status" value="1"/>
</dbReference>
<dbReference type="InterPro" id="IPR034783">
    <property type="entry name" value="SNX4"/>
</dbReference>
<organism evidence="1 2">
    <name type="scientific">Paramuricea clavata</name>
    <name type="common">Red gorgonian</name>
    <name type="synonym">Violescent sea-whip</name>
    <dbReference type="NCBI Taxonomy" id="317549"/>
    <lineage>
        <taxon>Eukaryota</taxon>
        <taxon>Metazoa</taxon>
        <taxon>Cnidaria</taxon>
        <taxon>Anthozoa</taxon>
        <taxon>Octocorallia</taxon>
        <taxon>Malacalcyonacea</taxon>
        <taxon>Plexauridae</taxon>
        <taxon>Paramuricea</taxon>
    </lineage>
</organism>
<name>A0A6S7IL08_PARCT</name>
<dbReference type="GO" id="GO:0031901">
    <property type="term" value="C:early endosome membrane"/>
    <property type="evidence" value="ECO:0007669"/>
    <property type="project" value="TreeGrafter"/>
</dbReference>
<dbReference type="EMBL" id="CACRXK020009820">
    <property type="protein sequence ID" value="CAB4018033.1"/>
    <property type="molecule type" value="Genomic_DNA"/>
</dbReference>
<dbReference type="GO" id="GO:0005886">
    <property type="term" value="C:plasma membrane"/>
    <property type="evidence" value="ECO:0007669"/>
    <property type="project" value="TreeGrafter"/>
</dbReference>
<dbReference type="GO" id="GO:0031201">
    <property type="term" value="C:SNARE complex"/>
    <property type="evidence" value="ECO:0007669"/>
    <property type="project" value="TreeGrafter"/>
</dbReference>
<dbReference type="OrthoDB" id="289314at2759"/>
<accession>A0A6S7IL08</accession>
<keyword evidence="2" id="KW-1185">Reference proteome</keyword>
<sequence>MFIFSLASSIDDIQEEEESHYVDKLKEYHLYADSIRVMTRKQQLRHYNVEKAEEVVAGKNTQKEELVKAGEEGEEGKKSGGLWKGLSSKIFGGDTPEAREAKLQTLESQIEESENAVKEAQEELRSFTETAGKDYDMFQKQRDRDVNKILIDHIKTQMKLCKLGVSTWENMKDTFEGMA</sequence>
<protein>
    <submittedName>
        <fullName evidence="1">Uncharacterized protein</fullName>
    </submittedName>
</protein>
<dbReference type="AlphaFoldDB" id="A0A6S7IL08"/>
<dbReference type="GO" id="GO:2000786">
    <property type="term" value="P:positive regulation of autophagosome assembly"/>
    <property type="evidence" value="ECO:0007669"/>
    <property type="project" value="TreeGrafter"/>
</dbReference>
<proteinExistence type="predicted"/>
<dbReference type="GO" id="GO:0032266">
    <property type="term" value="F:phosphatidylinositol-3-phosphate binding"/>
    <property type="evidence" value="ECO:0007669"/>
    <property type="project" value="TreeGrafter"/>
</dbReference>
<dbReference type="PANTHER" id="PTHR46596:SF1">
    <property type="entry name" value="SORTING NEXIN-4"/>
    <property type="match status" value="1"/>
</dbReference>
<dbReference type="PANTHER" id="PTHR46596">
    <property type="entry name" value="SORTING NEXIN-4"/>
    <property type="match status" value="1"/>
</dbReference>
<dbReference type="Proteomes" id="UP001152795">
    <property type="component" value="Unassembled WGS sequence"/>
</dbReference>
<dbReference type="InterPro" id="IPR027267">
    <property type="entry name" value="AH/BAR_dom_sf"/>
</dbReference>
<reference evidence="1" key="1">
    <citation type="submission" date="2020-04" db="EMBL/GenBank/DDBJ databases">
        <authorList>
            <person name="Alioto T."/>
            <person name="Alioto T."/>
            <person name="Gomez Garrido J."/>
        </authorList>
    </citation>
    <scope>NUCLEOTIDE SEQUENCE</scope>
    <source>
        <strain evidence="1">A484AB</strain>
    </source>
</reference>